<dbReference type="RefSeq" id="WP_052330556.1">
    <property type="nucleotide sequence ID" value="NZ_CYZV01000047.1"/>
</dbReference>
<dbReference type="GeneID" id="83010325"/>
<evidence type="ECO:0000313" key="1">
    <source>
        <dbReference type="EMBL" id="CUO75173.1"/>
    </source>
</evidence>
<dbReference type="AlphaFoldDB" id="A0A174HJT2"/>
<gene>
    <name evidence="1" type="ORF">ERS852470_03263</name>
</gene>
<accession>A0A174HJT2</accession>
<evidence type="ECO:0000313" key="2">
    <source>
        <dbReference type="Proteomes" id="UP000095558"/>
    </source>
</evidence>
<dbReference type="Proteomes" id="UP000095558">
    <property type="component" value="Unassembled WGS sequence"/>
</dbReference>
<protein>
    <submittedName>
        <fullName evidence="1">Uncharacterized protein conserved in bacteria</fullName>
    </submittedName>
</protein>
<sequence length="80" mass="9611">MDFGEIYKYSEGHTFHEADANFKIIEFDLLKISENCVLAKYKLKKEFIKDNITIKSIRSSIWTYNDKYWKIIFHQGTLIK</sequence>
<name>A0A174HJT2_9CLOT</name>
<dbReference type="SUPFAM" id="SSF54427">
    <property type="entry name" value="NTF2-like"/>
    <property type="match status" value="1"/>
</dbReference>
<reference evidence="1 2" key="1">
    <citation type="submission" date="2015-09" db="EMBL/GenBank/DDBJ databases">
        <authorList>
            <consortium name="Pathogen Informatics"/>
        </authorList>
    </citation>
    <scope>NUCLEOTIDE SEQUENCE [LARGE SCALE GENOMIC DNA]</scope>
    <source>
        <strain evidence="1 2">2789STDY5834855</strain>
    </source>
</reference>
<dbReference type="InterPro" id="IPR032710">
    <property type="entry name" value="NTF2-like_dom_sf"/>
</dbReference>
<organism evidence="1 2">
    <name type="scientific">Clostridium disporicum</name>
    <dbReference type="NCBI Taxonomy" id="84024"/>
    <lineage>
        <taxon>Bacteria</taxon>
        <taxon>Bacillati</taxon>
        <taxon>Bacillota</taxon>
        <taxon>Clostridia</taxon>
        <taxon>Eubacteriales</taxon>
        <taxon>Clostridiaceae</taxon>
        <taxon>Clostridium</taxon>
    </lineage>
</organism>
<dbReference type="OrthoDB" id="121974at2"/>
<proteinExistence type="predicted"/>
<dbReference type="EMBL" id="CYZV01000047">
    <property type="protein sequence ID" value="CUO75173.1"/>
    <property type="molecule type" value="Genomic_DNA"/>
</dbReference>